<comment type="similarity">
    <text evidence="2">Belongs to the BexD/CtrA/VexA family.</text>
</comment>
<feature type="chain" id="PRO_5046833750" evidence="15">
    <location>
        <begin position="21"/>
        <end position="265"/>
    </location>
</feature>
<keyword evidence="9" id="KW-0406">Ion transport</keyword>
<keyword evidence="11" id="KW-0472">Membrane</keyword>
<sequence length="265" mass="28971">MRTYFAAFLFLLTSLLVLNAAEDKEYKLQKDDVIRMIVFQEPDLTTESKIGKSGYVSFPLIGNVKVSGKGLKEAEDEIKALYEKDYLVNAQVNLSILGFAEKWVIVGGDVRSPGTVPFPEEGALDLRGAVAQAGGVLESANTDGIVVRSKSGAISYHSLKGSGSRVMKHGDTITVPRQTMQKMTLTVSGQVNRPGVVEYPKEGKMDIMTALAQAGGFSRIAYKKAVTVHRNKRQMLVDIKAIEDGRAPMFLLEPGDLVVVRESRF</sequence>
<evidence type="ECO:0000256" key="3">
    <source>
        <dbReference type="ARBA" id="ARBA00022448"/>
    </source>
</evidence>
<dbReference type="Gene3D" id="3.10.560.10">
    <property type="entry name" value="Outer membrane lipoprotein wza domain like"/>
    <property type="match status" value="1"/>
</dbReference>
<feature type="domain" description="Polysaccharide export protein N-terminal" evidence="16">
    <location>
        <begin position="21"/>
        <end position="96"/>
    </location>
</feature>
<evidence type="ECO:0000256" key="5">
    <source>
        <dbReference type="ARBA" id="ARBA00022597"/>
    </source>
</evidence>
<keyword evidence="4" id="KW-1134">Transmembrane beta strand</keyword>
<dbReference type="PANTHER" id="PTHR33619:SF3">
    <property type="entry name" value="POLYSACCHARIDE EXPORT PROTEIN GFCE-RELATED"/>
    <property type="match status" value="1"/>
</dbReference>
<keyword evidence="8" id="KW-0625">Polysaccharide transport</keyword>
<keyword evidence="6" id="KW-0812">Transmembrane</keyword>
<dbReference type="InterPro" id="IPR049712">
    <property type="entry name" value="Poly_export"/>
</dbReference>
<evidence type="ECO:0000259" key="17">
    <source>
        <dbReference type="Pfam" id="PF10531"/>
    </source>
</evidence>
<evidence type="ECO:0000256" key="7">
    <source>
        <dbReference type="ARBA" id="ARBA00022729"/>
    </source>
</evidence>
<feature type="domain" description="SLBB" evidence="18">
    <location>
        <begin position="186"/>
        <end position="260"/>
    </location>
</feature>
<evidence type="ECO:0000256" key="9">
    <source>
        <dbReference type="ARBA" id="ARBA00023065"/>
    </source>
</evidence>
<evidence type="ECO:0000256" key="14">
    <source>
        <dbReference type="ARBA" id="ARBA00023288"/>
    </source>
</evidence>
<evidence type="ECO:0000259" key="16">
    <source>
        <dbReference type="Pfam" id="PF02563"/>
    </source>
</evidence>
<evidence type="ECO:0000256" key="8">
    <source>
        <dbReference type="ARBA" id="ARBA00023047"/>
    </source>
</evidence>
<evidence type="ECO:0000256" key="13">
    <source>
        <dbReference type="ARBA" id="ARBA00023237"/>
    </source>
</evidence>
<keyword evidence="13" id="KW-0998">Cell outer membrane</keyword>
<evidence type="ECO:0000259" key="18">
    <source>
        <dbReference type="Pfam" id="PF22461"/>
    </source>
</evidence>
<gene>
    <name evidence="19" type="ORF">ACFSQZ_06985</name>
</gene>
<evidence type="ECO:0000256" key="15">
    <source>
        <dbReference type="SAM" id="SignalP"/>
    </source>
</evidence>
<comment type="subcellular location">
    <subcellularLocation>
        <location evidence="1">Cell outer membrane</location>
        <topology evidence="1">Multi-pass membrane protein</topology>
    </subcellularLocation>
</comment>
<evidence type="ECO:0000256" key="11">
    <source>
        <dbReference type="ARBA" id="ARBA00023136"/>
    </source>
</evidence>
<reference evidence="20" key="1">
    <citation type="journal article" date="2019" name="Int. J. Syst. Evol. Microbiol.">
        <title>The Global Catalogue of Microorganisms (GCM) 10K type strain sequencing project: providing services to taxonomists for standard genome sequencing and annotation.</title>
        <authorList>
            <consortium name="The Broad Institute Genomics Platform"/>
            <consortium name="The Broad Institute Genome Sequencing Center for Infectious Disease"/>
            <person name="Wu L."/>
            <person name="Ma J."/>
        </authorList>
    </citation>
    <scope>NUCLEOTIDE SEQUENCE [LARGE SCALE GENOMIC DNA]</scope>
    <source>
        <strain evidence="20">JCM 16545</strain>
    </source>
</reference>
<keyword evidence="14" id="KW-0449">Lipoprotein</keyword>
<dbReference type="InterPro" id="IPR019554">
    <property type="entry name" value="Soluble_ligand-bd"/>
</dbReference>
<dbReference type="Pfam" id="PF02563">
    <property type="entry name" value="Poly_export"/>
    <property type="match status" value="1"/>
</dbReference>
<dbReference type="InterPro" id="IPR003715">
    <property type="entry name" value="Poly_export_N"/>
</dbReference>
<dbReference type="InterPro" id="IPR054765">
    <property type="entry name" value="SLBB_dom"/>
</dbReference>
<dbReference type="Pfam" id="PF10531">
    <property type="entry name" value="SLBB"/>
    <property type="match status" value="1"/>
</dbReference>
<dbReference type="EMBL" id="JBHUJC010000020">
    <property type="protein sequence ID" value="MFD2276206.1"/>
    <property type="molecule type" value="Genomic_DNA"/>
</dbReference>
<evidence type="ECO:0000256" key="12">
    <source>
        <dbReference type="ARBA" id="ARBA00023139"/>
    </source>
</evidence>
<keyword evidence="10" id="KW-0626">Porin</keyword>
<organism evidence="19 20">
    <name type="scientific">Rubritalea spongiae</name>
    <dbReference type="NCBI Taxonomy" id="430797"/>
    <lineage>
        <taxon>Bacteria</taxon>
        <taxon>Pseudomonadati</taxon>
        <taxon>Verrucomicrobiota</taxon>
        <taxon>Verrucomicrobiia</taxon>
        <taxon>Verrucomicrobiales</taxon>
        <taxon>Rubritaleaceae</taxon>
        <taxon>Rubritalea</taxon>
    </lineage>
</organism>
<name>A0ABW5E1H4_9BACT</name>
<keyword evidence="20" id="KW-1185">Reference proteome</keyword>
<protein>
    <submittedName>
        <fullName evidence="19">Polysaccharide biosynthesis/export family protein</fullName>
    </submittedName>
</protein>
<feature type="domain" description="Soluble ligand binding" evidence="17">
    <location>
        <begin position="106"/>
        <end position="152"/>
    </location>
</feature>
<accession>A0ABW5E1H4</accession>
<evidence type="ECO:0000256" key="4">
    <source>
        <dbReference type="ARBA" id="ARBA00022452"/>
    </source>
</evidence>
<evidence type="ECO:0000313" key="20">
    <source>
        <dbReference type="Proteomes" id="UP001597297"/>
    </source>
</evidence>
<dbReference type="PANTHER" id="PTHR33619">
    <property type="entry name" value="POLYSACCHARIDE EXPORT PROTEIN GFCE-RELATED"/>
    <property type="match status" value="1"/>
</dbReference>
<dbReference type="Pfam" id="PF22461">
    <property type="entry name" value="SLBB_2"/>
    <property type="match status" value="1"/>
</dbReference>
<proteinExistence type="inferred from homology"/>
<keyword evidence="7 15" id="KW-0732">Signal</keyword>
<evidence type="ECO:0000256" key="6">
    <source>
        <dbReference type="ARBA" id="ARBA00022692"/>
    </source>
</evidence>
<evidence type="ECO:0000256" key="1">
    <source>
        <dbReference type="ARBA" id="ARBA00004571"/>
    </source>
</evidence>
<dbReference type="Gene3D" id="3.30.1950.10">
    <property type="entry name" value="wza like domain"/>
    <property type="match status" value="1"/>
</dbReference>
<evidence type="ECO:0000256" key="2">
    <source>
        <dbReference type="ARBA" id="ARBA00009450"/>
    </source>
</evidence>
<evidence type="ECO:0000256" key="10">
    <source>
        <dbReference type="ARBA" id="ARBA00023114"/>
    </source>
</evidence>
<keyword evidence="3" id="KW-0813">Transport</keyword>
<keyword evidence="12" id="KW-0564">Palmitate</keyword>
<evidence type="ECO:0000313" key="19">
    <source>
        <dbReference type="EMBL" id="MFD2276206.1"/>
    </source>
</evidence>
<comment type="caution">
    <text evidence="19">The sequence shown here is derived from an EMBL/GenBank/DDBJ whole genome shotgun (WGS) entry which is preliminary data.</text>
</comment>
<keyword evidence="5" id="KW-0762">Sugar transport</keyword>
<feature type="signal peptide" evidence="15">
    <location>
        <begin position="1"/>
        <end position="20"/>
    </location>
</feature>
<dbReference type="Proteomes" id="UP001597297">
    <property type="component" value="Unassembled WGS sequence"/>
</dbReference>